<evidence type="ECO:0000256" key="4">
    <source>
        <dbReference type="ARBA" id="ARBA00023125"/>
    </source>
</evidence>
<evidence type="ECO:0000313" key="10">
    <source>
        <dbReference type="EMBL" id="MFC6315758.1"/>
    </source>
</evidence>
<keyword evidence="1 6" id="KW-0597">Phosphoprotein</keyword>
<dbReference type="PROSITE" id="PS50110">
    <property type="entry name" value="RESPONSE_REGULATORY"/>
    <property type="match status" value="1"/>
</dbReference>
<reference evidence="11" key="1">
    <citation type="journal article" date="2019" name="Int. J. Syst. Evol. Microbiol.">
        <title>The Global Catalogue of Microorganisms (GCM) 10K type strain sequencing project: providing services to taxonomists for standard genome sequencing and annotation.</title>
        <authorList>
            <consortium name="The Broad Institute Genomics Platform"/>
            <consortium name="The Broad Institute Genome Sequencing Center for Infectious Disease"/>
            <person name="Wu L."/>
            <person name="Ma J."/>
        </authorList>
    </citation>
    <scope>NUCLEOTIDE SEQUENCE [LARGE SCALE GENOMIC DNA]</scope>
    <source>
        <strain evidence="11">CCM 8897</strain>
    </source>
</reference>
<evidence type="ECO:0000256" key="3">
    <source>
        <dbReference type="ARBA" id="ARBA00023015"/>
    </source>
</evidence>
<dbReference type="Gene3D" id="3.40.50.2300">
    <property type="match status" value="1"/>
</dbReference>
<dbReference type="PANTHER" id="PTHR48111:SF22">
    <property type="entry name" value="REGULATOR OF RPOS"/>
    <property type="match status" value="1"/>
</dbReference>
<feature type="domain" description="OmpR/PhoB-type" evidence="9">
    <location>
        <begin position="128"/>
        <end position="226"/>
    </location>
</feature>
<evidence type="ECO:0000313" key="11">
    <source>
        <dbReference type="Proteomes" id="UP001596310"/>
    </source>
</evidence>
<evidence type="ECO:0000256" key="7">
    <source>
        <dbReference type="PROSITE-ProRule" id="PRU01091"/>
    </source>
</evidence>
<gene>
    <name evidence="10" type="ORF">ACFQHW_09305</name>
</gene>
<dbReference type="PANTHER" id="PTHR48111">
    <property type="entry name" value="REGULATOR OF RPOS"/>
    <property type="match status" value="1"/>
</dbReference>
<name>A0ABW1UR41_9LACO</name>
<protein>
    <submittedName>
        <fullName evidence="10">Response regulator transcription factor</fullName>
    </submittedName>
</protein>
<dbReference type="InterPro" id="IPR039420">
    <property type="entry name" value="WalR-like"/>
</dbReference>
<evidence type="ECO:0000259" key="9">
    <source>
        <dbReference type="PROSITE" id="PS51755"/>
    </source>
</evidence>
<keyword evidence="4 7" id="KW-0238">DNA-binding</keyword>
<dbReference type="InterPro" id="IPR036388">
    <property type="entry name" value="WH-like_DNA-bd_sf"/>
</dbReference>
<comment type="caution">
    <text evidence="10">The sequence shown here is derived from an EMBL/GenBank/DDBJ whole genome shotgun (WGS) entry which is preliminary data.</text>
</comment>
<organism evidence="10 11">
    <name type="scientific">Lapidilactobacillus achengensis</name>
    <dbReference type="NCBI Taxonomy" id="2486000"/>
    <lineage>
        <taxon>Bacteria</taxon>
        <taxon>Bacillati</taxon>
        <taxon>Bacillota</taxon>
        <taxon>Bacilli</taxon>
        <taxon>Lactobacillales</taxon>
        <taxon>Lactobacillaceae</taxon>
        <taxon>Lapidilactobacillus</taxon>
    </lineage>
</organism>
<accession>A0ABW1UR41</accession>
<dbReference type="CDD" id="cd00383">
    <property type="entry name" value="trans_reg_C"/>
    <property type="match status" value="1"/>
</dbReference>
<evidence type="ECO:0000256" key="2">
    <source>
        <dbReference type="ARBA" id="ARBA00023012"/>
    </source>
</evidence>
<dbReference type="SMART" id="SM00448">
    <property type="entry name" value="REC"/>
    <property type="match status" value="1"/>
</dbReference>
<feature type="modified residue" description="4-aspartylphosphate" evidence="6">
    <location>
        <position position="53"/>
    </location>
</feature>
<dbReference type="Gene3D" id="1.10.10.10">
    <property type="entry name" value="Winged helix-like DNA-binding domain superfamily/Winged helix DNA-binding domain"/>
    <property type="match status" value="1"/>
</dbReference>
<evidence type="ECO:0000256" key="1">
    <source>
        <dbReference type="ARBA" id="ARBA00022553"/>
    </source>
</evidence>
<feature type="domain" description="Response regulatory" evidence="8">
    <location>
        <begin position="5"/>
        <end position="119"/>
    </location>
</feature>
<dbReference type="InterPro" id="IPR001789">
    <property type="entry name" value="Sig_transdc_resp-reg_receiver"/>
</dbReference>
<evidence type="ECO:0000259" key="8">
    <source>
        <dbReference type="PROSITE" id="PS50110"/>
    </source>
</evidence>
<dbReference type="Pfam" id="PF00072">
    <property type="entry name" value="Response_reg"/>
    <property type="match status" value="1"/>
</dbReference>
<dbReference type="RefSeq" id="WP_125600828.1">
    <property type="nucleotide sequence ID" value="NZ_JBHSSM010000020.1"/>
</dbReference>
<keyword evidence="11" id="KW-1185">Reference proteome</keyword>
<evidence type="ECO:0000256" key="6">
    <source>
        <dbReference type="PROSITE-ProRule" id="PRU00169"/>
    </source>
</evidence>
<keyword evidence="3" id="KW-0805">Transcription regulation</keyword>
<dbReference type="SMART" id="SM00862">
    <property type="entry name" value="Trans_reg_C"/>
    <property type="match status" value="1"/>
</dbReference>
<dbReference type="Pfam" id="PF00486">
    <property type="entry name" value="Trans_reg_C"/>
    <property type="match status" value="1"/>
</dbReference>
<dbReference type="Proteomes" id="UP001596310">
    <property type="component" value="Unassembled WGS sequence"/>
</dbReference>
<dbReference type="SUPFAM" id="SSF52172">
    <property type="entry name" value="CheY-like"/>
    <property type="match status" value="1"/>
</dbReference>
<dbReference type="SUPFAM" id="SSF46894">
    <property type="entry name" value="C-terminal effector domain of the bipartite response regulators"/>
    <property type="match status" value="1"/>
</dbReference>
<dbReference type="InterPro" id="IPR011006">
    <property type="entry name" value="CheY-like_superfamily"/>
</dbReference>
<dbReference type="PROSITE" id="PS51755">
    <property type="entry name" value="OMPR_PHOB"/>
    <property type="match status" value="1"/>
</dbReference>
<dbReference type="InterPro" id="IPR016032">
    <property type="entry name" value="Sig_transdc_resp-reg_C-effctor"/>
</dbReference>
<feature type="DNA-binding region" description="OmpR/PhoB-type" evidence="7">
    <location>
        <begin position="128"/>
        <end position="226"/>
    </location>
</feature>
<evidence type="ECO:0000256" key="5">
    <source>
        <dbReference type="ARBA" id="ARBA00023163"/>
    </source>
</evidence>
<dbReference type="EMBL" id="JBHSSM010000020">
    <property type="protein sequence ID" value="MFC6315758.1"/>
    <property type="molecule type" value="Genomic_DNA"/>
</dbReference>
<keyword evidence="5" id="KW-0804">Transcription</keyword>
<keyword evidence="2" id="KW-0902">Two-component regulatory system</keyword>
<dbReference type="InterPro" id="IPR001867">
    <property type="entry name" value="OmpR/PhoB-type_DNA-bd"/>
</dbReference>
<sequence>MTSTNILLIEDDQELALGIQRFLKNDATIQIETNGLSGQVAGETGAFDLVILDLMLPGKSGYAILKAWRQQDKLSLPVLILTAKDTLADKAQGFDLGADDYLVKPFHREELLMRVKALLRRSGHDVTVEKLRLGNVQVDLQTHQVTVGATDLTFAGKEYDLLVYFLQNPKIILTKAQIFERLWGFDSTTAQTVVEVYLSNLRKKLKQAQANLTIRTIRNAGYLLEQPGGPADEN</sequence>
<dbReference type="Gene3D" id="6.10.250.690">
    <property type="match status" value="1"/>
</dbReference>
<proteinExistence type="predicted"/>